<proteinExistence type="predicted"/>
<feature type="non-terminal residue" evidence="2">
    <location>
        <position position="78"/>
    </location>
</feature>
<dbReference type="AlphaFoldDB" id="A0A061S4H0"/>
<feature type="region of interest" description="Disordered" evidence="1">
    <location>
        <begin position="1"/>
        <end position="78"/>
    </location>
</feature>
<accession>A0A061S4H0</accession>
<evidence type="ECO:0000256" key="1">
    <source>
        <dbReference type="SAM" id="MobiDB-lite"/>
    </source>
</evidence>
<sequence>VRGKGHGRRSEQTAAPQRSCLRLHLPDAPGSTPAGEGRAQKRTAPARPSARARSRAASGGEAEGGGARLAVAATLRHE</sequence>
<feature type="compositionally biased region" description="Low complexity" evidence="1">
    <location>
        <begin position="45"/>
        <end position="60"/>
    </location>
</feature>
<organism evidence="2">
    <name type="scientific">Tetraselmis sp. GSL018</name>
    <dbReference type="NCBI Taxonomy" id="582737"/>
    <lineage>
        <taxon>Eukaryota</taxon>
        <taxon>Viridiplantae</taxon>
        <taxon>Chlorophyta</taxon>
        <taxon>core chlorophytes</taxon>
        <taxon>Chlorodendrophyceae</taxon>
        <taxon>Chlorodendrales</taxon>
        <taxon>Chlorodendraceae</taxon>
        <taxon>Tetraselmis</taxon>
    </lineage>
</organism>
<feature type="non-terminal residue" evidence="2">
    <location>
        <position position="1"/>
    </location>
</feature>
<name>A0A061S4H0_9CHLO</name>
<reference evidence="2" key="1">
    <citation type="submission" date="2014-05" db="EMBL/GenBank/DDBJ databases">
        <title>The transcriptome of the halophilic microalga Tetraselmis sp. GSL018 isolated from the Great Salt Lake, Utah.</title>
        <authorList>
            <person name="Jinkerson R.E."/>
            <person name="D'Adamo S."/>
            <person name="Posewitz M.C."/>
        </authorList>
    </citation>
    <scope>NUCLEOTIDE SEQUENCE</scope>
    <source>
        <strain evidence="2">GSL018</strain>
    </source>
</reference>
<protein>
    <submittedName>
        <fullName evidence="2">Uncharacterized protein</fullName>
    </submittedName>
</protein>
<evidence type="ECO:0000313" key="2">
    <source>
        <dbReference type="EMBL" id="JAC77666.1"/>
    </source>
</evidence>
<gene>
    <name evidence="2" type="ORF">TSPGSL018_17113</name>
</gene>
<feature type="compositionally biased region" description="Low complexity" evidence="1">
    <location>
        <begin position="68"/>
        <end position="78"/>
    </location>
</feature>
<dbReference type="EMBL" id="GBEZ01007825">
    <property type="protein sequence ID" value="JAC77666.1"/>
    <property type="molecule type" value="Transcribed_RNA"/>
</dbReference>